<protein>
    <recommendedName>
        <fullName evidence="8">EGF-like domain-containing protein</fullName>
    </recommendedName>
</protein>
<dbReference type="PROSITE" id="PS01186">
    <property type="entry name" value="EGF_2"/>
    <property type="match status" value="2"/>
</dbReference>
<feature type="signal peptide" evidence="7">
    <location>
        <begin position="1"/>
        <end position="23"/>
    </location>
</feature>
<evidence type="ECO:0000256" key="2">
    <source>
        <dbReference type="ARBA" id="ARBA00022729"/>
    </source>
</evidence>
<evidence type="ECO:0000256" key="4">
    <source>
        <dbReference type="ARBA" id="ARBA00023157"/>
    </source>
</evidence>
<evidence type="ECO:0000256" key="7">
    <source>
        <dbReference type="SAM" id="SignalP"/>
    </source>
</evidence>
<organism evidence="9 10">
    <name type="scientific">Owenia fusiformis</name>
    <name type="common">Polychaete worm</name>
    <dbReference type="NCBI Taxonomy" id="6347"/>
    <lineage>
        <taxon>Eukaryota</taxon>
        <taxon>Metazoa</taxon>
        <taxon>Spiralia</taxon>
        <taxon>Lophotrochozoa</taxon>
        <taxon>Annelida</taxon>
        <taxon>Polychaeta</taxon>
        <taxon>Sedentaria</taxon>
        <taxon>Canalipalpata</taxon>
        <taxon>Sabellida</taxon>
        <taxon>Oweniida</taxon>
        <taxon>Oweniidae</taxon>
        <taxon>Owenia</taxon>
    </lineage>
</organism>
<evidence type="ECO:0000256" key="1">
    <source>
        <dbReference type="ARBA" id="ARBA00022536"/>
    </source>
</evidence>
<dbReference type="Gene3D" id="2.120.10.30">
    <property type="entry name" value="TolB, C-terminal domain"/>
    <property type="match status" value="1"/>
</dbReference>
<comment type="caution">
    <text evidence="6">Lacks conserved residue(s) required for the propagation of feature annotation.</text>
</comment>
<dbReference type="EMBL" id="CAIIXF020000011">
    <property type="protein sequence ID" value="CAH1798242.1"/>
    <property type="molecule type" value="Genomic_DNA"/>
</dbReference>
<dbReference type="AlphaFoldDB" id="A0A8S4Q2X4"/>
<dbReference type="InterPro" id="IPR001881">
    <property type="entry name" value="EGF-like_Ca-bd_dom"/>
</dbReference>
<keyword evidence="4 6" id="KW-1015">Disulfide bond</keyword>
<dbReference type="GO" id="GO:0005509">
    <property type="term" value="F:calcium ion binding"/>
    <property type="evidence" value="ECO:0007669"/>
    <property type="project" value="InterPro"/>
</dbReference>
<keyword evidence="2 7" id="KW-0732">Signal</keyword>
<dbReference type="InterPro" id="IPR018097">
    <property type="entry name" value="EGF_Ca-bd_CS"/>
</dbReference>
<feature type="domain" description="EGF-like" evidence="8">
    <location>
        <begin position="170"/>
        <end position="206"/>
    </location>
</feature>
<dbReference type="FunFam" id="2.10.25.10:FF:000004">
    <property type="entry name" value="Neurogenic locus notch 1"/>
    <property type="match status" value="1"/>
</dbReference>
<feature type="disulfide bond" evidence="6">
    <location>
        <begin position="158"/>
        <end position="167"/>
    </location>
</feature>
<dbReference type="GO" id="GO:0051240">
    <property type="term" value="P:positive regulation of multicellular organismal process"/>
    <property type="evidence" value="ECO:0007669"/>
    <property type="project" value="UniProtKB-ARBA"/>
</dbReference>
<evidence type="ECO:0000313" key="10">
    <source>
        <dbReference type="Proteomes" id="UP000749559"/>
    </source>
</evidence>
<feature type="domain" description="EGF-like" evidence="8">
    <location>
        <begin position="96"/>
        <end position="130"/>
    </location>
</feature>
<dbReference type="PANTHER" id="PTHR12916">
    <property type="entry name" value="CYTOCHROME C OXIDASE POLYPEPTIDE VIC-2"/>
    <property type="match status" value="1"/>
</dbReference>
<dbReference type="Pfam" id="PF00008">
    <property type="entry name" value="EGF"/>
    <property type="match status" value="2"/>
</dbReference>
<dbReference type="SMART" id="SM00181">
    <property type="entry name" value="EGF"/>
    <property type="match status" value="3"/>
</dbReference>
<proteinExistence type="predicted"/>
<reference evidence="9" key="1">
    <citation type="submission" date="2022-03" db="EMBL/GenBank/DDBJ databases">
        <authorList>
            <person name="Martin C."/>
        </authorList>
    </citation>
    <scope>NUCLEOTIDE SEQUENCE</scope>
</reference>
<dbReference type="PRINTS" id="PR00010">
    <property type="entry name" value="EGFBLOOD"/>
</dbReference>
<dbReference type="GO" id="GO:0003008">
    <property type="term" value="P:system process"/>
    <property type="evidence" value="ECO:0007669"/>
    <property type="project" value="UniProtKB-ARBA"/>
</dbReference>
<sequence>MRLDSLTGILTVLIAVFIEDTHAGSSCCHKTRQDLDTLATGISSDVATLTAGISTLTKMVSTLSNAISSIKTDVSDIRADNAGIERKIAALLKSNGQEFCDSTPCDNDGACNEYGYTCQCKSGYTGRNCETDINECDSSPCQNEGNCTDQVNSYTCKCKAGYTGVNCETDIDECDPSPCQNEGTCIDKVNRYTCKCKAEFAGVNCTITIGQLKNKPIVVKIQLQSSLIDDLAVTSRGHIVAVGFTTKIYDSDFTLIKNVSNEFQYVAVSDDDQLVFTDLSRTIYFYTLDGSPIRNITAKVSPFQLNGITTLSTGQLVVCGVRTDGVYIVDQSTGNATTIPASDTFVWPNFVTTNSKGVVIVTDHSGPLKGMDQAGNVLFTYGGTRGSEEGQLNFPAGVVTDSWDYIMTGNYWLGIITDDYSLSHTGSKSKSDVS</sequence>
<name>A0A8S4Q2X4_OWEFU</name>
<dbReference type="Pfam" id="PF12661">
    <property type="entry name" value="hEGF"/>
    <property type="match status" value="1"/>
</dbReference>
<dbReference type="InterPro" id="IPR000742">
    <property type="entry name" value="EGF"/>
</dbReference>
<dbReference type="PROSITE" id="PS01187">
    <property type="entry name" value="EGF_CA"/>
    <property type="match status" value="2"/>
</dbReference>
<dbReference type="PROSITE" id="PS00010">
    <property type="entry name" value="ASX_HYDROXYL"/>
    <property type="match status" value="2"/>
</dbReference>
<evidence type="ECO:0000256" key="6">
    <source>
        <dbReference type="PROSITE-ProRule" id="PRU00076"/>
    </source>
</evidence>
<gene>
    <name evidence="9" type="ORF">OFUS_LOCUS22405</name>
</gene>
<dbReference type="PROSITE" id="PS00022">
    <property type="entry name" value="EGF_1"/>
    <property type="match status" value="3"/>
</dbReference>
<dbReference type="InterPro" id="IPR011042">
    <property type="entry name" value="6-blade_b-propeller_TolB-like"/>
</dbReference>
<accession>A0A8S4Q2X4</accession>
<dbReference type="CDD" id="cd00054">
    <property type="entry name" value="EGF_CA"/>
    <property type="match status" value="3"/>
</dbReference>
<keyword evidence="3" id="KW-0677">Repeat</keyword>
<feature type="disulfide bond" evidence="6">
    <location>
        <begin position="196"/>
        <end position="205"/>
    </location>
</feature>
<dbReference type="SUPFAM" id="SSF57196">
    <property type="entry name" value="EGF/Laminin"/>
    <property type="match status" value="3"/>
</dbReference>
<dbReference type="FunFam" id="2.10.25.10:FF:000122">
    <property type="entry name" value="Protein crumbs homolog 2"/>
    <property type="match status" value="1"/>
</dbReference>
<feature type="domain" description="EGF-like" evidence="8">
    <location>
        <begin position="132"/>
        <end position="168"/>
    </location>
</feature>
<dbReference type="Gene3D" id="1.20.5.190">
    <property type="match status" value="1"/>
</dbReference>
<dbReference type="SUPFAM" id="SSF63829">
    <property type="entry name" value="Calcium-dependent phosphotriesterase"/>
    <property type="match status" value="1"/>
</dbReference>
<dbReference type="Gene3D" id="2.10.25.10">
    <property type="entry name" value="Laminin"/>
    <property type="match status" value="3"/>
</dbReference>
<dbReference type="InterPro" id="IPR013032">
    <property type="entry name" value="EGF-like_CS"/>
</dbReference>
<keyword evidence="1 6" id="KW-0245">EGF-like domain</keyword>
<dbReference type="InterPro" id="IPR000152">
    <property type="entry name" value="EGF-type_Asp/Asn_hydroxyl_site"/>
</dbReference>
<feature type="chain" id="PRO_5035815953" description="EGF-like domain-containing protein" evidence="7">
    <location>
        <begin position="24"/>
        <end position="434"/>
    </location>
</feature>
<keyword evidence="10" id="KW-1185">Reference proteome</keyword>
<dbReference type="Proteomes" id="UP000749559">
    <property type="component" value="Unassembled WGS sequence"/>
</dbReference>
<evidence type="ECO:0000259" key="8">
    <source>
        <dbReference type="PROSITE" id="PS50026"/>
    </source>
</evidence>
<dbReference type="PANTHER" id="PTHR12916:SF4">
    <property type="entry name" value="UNINFLATABLE, ISOFORM C"/>
    <property type="match status" value="1"/>
</dbReference>
<dbReference type="OrthoDB" id="6099597at2759"/>
<comment type="caution">
    <text evidence="9">The sequence shown here is derived from an EMBL/GenBank/DDBJ whole genome shotgun (WGS) entry which is preliminary data.</text>
</comment>
<dbReference type="PROSITE" id="PS50026">
    <property type="entry name" value="EGF_3"/>
    <property type="match status" value="3"/>
</dbReference>
<evidence type="ECO:0000313" key="9">
    <source>
        <dbReference type="EMBL" id="CAH1798242.1"/>
    </source>
</evidence>
<evidence type="ECO:0000256" key="3">
    <source>
        <dbReference type="ARBA" id="ARBA00022737"/>
    </source>
</evidence>
<evidence type="ECO:0000256" key="5">
    <source>
        <dbReference type="ARBA" id="ARBA00023180"/>
    </source>
</evidence>
<feature type="disulfide bond" evidence="6">
    <location>
        <begin position="120"/>
        <end position="129"/>
    </location>
</feature>
<keyword evidence="5" id="KW-0325">Glycoprotein</keyword>
<dbReference type="SMART" id="SM00179">
    <property type="entry name" value="EGF_CA"/>
    <property type="match status" value="3"/>
</dbReference>